<dbReference type="EC" id="2.7.1.26" evidence="1"/>
<protein>
    <recommendedName>
        <fullName evidence="1">riboflavin kinase</fullName>
        <ecNumber evidence="1">2.7.1.26</ecNumber>
    </recommendedName>
</protein>
<dbReference type="InterPro" id="IPR023465">
    <property type="entry name" value="Riboflavin_kinase_dom_sf"/>
</dbReference>
<gene>
    <name evidence="9" type="ORF">AB0E89_39790</name>
</gene>
<keyword evidence="3" id="KW-0288">FMN</keyword>
<keyword evidence="2" id="KW-0285">Flavoprotein</keyword>
<feature type="domain" description="Riboflavin kinase" evidence="8">
    <location>
        <begin position="76"/>
        <end position="202"/>
    </location>
</feature>
<keyword evidence="6" id="KW-0067">ATP-binding</keyword>
<keyword evidence="4" id="KW-0808">Transferase</keyword>
<evidence type="ECO:0000313" key="9">
    <source>
        <dbReference type="EMBL" id="MEU3786607.1"/>
    </source>
</evidence>
<name>A0ABV2ZVL5_9ACTN</name>
<evidence type="ECO:0000256" key="5">
    <source>
        <dbReference type="ARBA" id="ARBA00022741"/>
    </source>
</evidence>
<reference evidence="9 10" key="1">
    <citation type="submission" date="2024-06" db="EMBL/GenBank/DDBJ databases">
        <title>The Natural Products Discovery Center: Release of the First 8490 Sequenced Strains for Exploring Actinobacteria Biosynthetic Diversity.</title>
        <authorList>
            <person name="Kalkreuter E."/>
            <person name="Kautsar S.A."/>
            <person name="Yang D."/>
            <person name="Bader C.D."/>
            <person name="Teijaro C.N."/>
            <person name="Fluegel L."/>
            <person name="Davis C.M."/>
            <person name="Simpson J.R."/>
            <person name="Lauterbach L."/>
            <person name="Steele A.D."/>
            <person name="Gui C."/>
            <person name="Meng S."/>
            <person name="Li G."/>
            <person name="Viehrig K."/>
            <person name="Ye F."/>
            <person name="Su P."/>
            <person name="Kiefer A.F."/>
            <person name="Nichols A."/>
            <person name="Cepeda A.J."/>
            <person name="Yan W."/>
            <person name="Fan B."/>
            <person name="Jiang Y."/>
            <person name="Adhikari A."/>
            <person name="Zheng C.-J."/>
            <person name="Schuster L."/>
            <person name="Cowan T.M."/>
            <person name="Smanski M.J."/>
            <person name="Chevrette M.G."/>
            <person name="De Carvalho L.P.S."/>
            <person name="Shen B."/>
        </authorList>
    </citation>
    <scope>NUCLEOTIDE SEQUENCE [LARGE SCALE GENOMIC DNA]</scope>
    <source>
        <strain evidence="9 10">NPDC033843</strain>
    </source>
</reference>
<dbReference type="PANTHER" id="PTHR22749">
    <property type="entry name" value="RIBOFLAVIN KINASE/FMN ADENYLYLTRANSFERASE"/>
    <property type="match status" value="1"/>
</dbReference>
<dbReference type="EMBL" id="JBEZVE010000030">
    <property type="protein sequence ID" value="MEU3786607.1"/>
    <property type="molecule type" value="Genomic_DNA"/>
</dbReference>
<dbReference type="SMART" id="SM00904">
    <property type="entry name" value="Flavokinase"/>
    <property type="match status" value="1"/>
</dbReference>
<comment type="catalytic activity">
    <reaction evidence="7">
        <text>riboflavin + ATP = FMN + ADP + H(+)</text>
        <dbReference type="Rhea" id="RHEA:14357"/>
        <dbReference type="ChEBI" id="CHEBI:15378"/>
        <dbReference type="ChEBI" id="CHEBI:30616"/>
        <dbReference type="ChEBI" id="CHEBI:57986"/>
        <dbReference type="ChEBI" id="CHEBI:58210"/>
        <dbReference type="ChEBI" id="CHEBI:456216"/>
        <dbReference type="EC" id="2.7.1.26"/>
    </reaction>
</comment>
<evidence type="ECO:0000256" key="6">
    <source>
        <dbReference type="ARBA" id="ARBA00022840"/>
    </source>
</evidence>
<dbReference type="Pfam" id="PF01687">
    <property type="entry name" value="Flavokinase"/>
    <property type="match status" value="1"/>
</dbReference>
<dbReference type="RefSeq" id="WP_361708742.1">
    <property type="nucleotide sequence ID" value="NZ_JBEZVE010000030.1"/>
</dbReference>
<evidence type="ECO:0000256" key="2">
    <source>
        <dbReference type="ARBA" id="ARBA00022630"/>
    </source>
</evidence>
<accession>A0ABV2ZVL5</accession>
<comment type="caution">
    <text evidence="9">The sequence shown here is derived from an EMBL/GenBank/DDBJ whole genome shotgun (WGS) entry which is preliminary data.</text>
</comment>
<keyword evidence="9" id="KW-0418">Kinase</keyword>
<evidence type="ECO:0000259" key="8">
    <source>
        <dbReference type="SMART" id="SM00904"/>
    </source>
</evidence>
<dbReference type="SUPFAM" id="SSF82114">
    <property type="entry name" value="Riboflavin kinase-like"/>
    <property type="match status" value="1"/>
</dbReference>
<proteinExistence type="predicted"/>
<evidence type="ECO:0000256" key="7">
    <source>
        <dbReference type="ARBA" id="ARBA00047880"/>
    </source>
</evidence>
<sequence>MAVACPVPAQVARSRGDRLCEFNRSTAEFDVPGGSAGAFYRAVEGSHGKENFGAPPPKVAWAGCKGSVFGVSSFPIKPQHQVVTGVVQRGDARGRLLGFPTANLPMTTSARLDGVWSAVVVTEDDGRHWPAAVSIGRRTTFYGRHGQLLLEAHLLDVEIELYDREVSVHLVGRLRSQRRFHDVEDLVGQLARDIEDVRNWAASVSLEAGAQ</sequence>
<dbReference type="InterPro" id="IPR023468">
    <property type="entry name" value="Riboflavin_kinase"/>
</dbReference>
<dbReference type="PANTHER" id="PTHR22749:SF6">
    <property type="entry name" value="RIBOFLAVIN KINASE"/>
    <property type="match status" value="1"/>
</dbReference>
<dbReference type="GO" id="GO:0016301">
    <property type="term" value="F:kinase activity"/>
    <property type="evidence" value="ECO:0007669"/>
    <property type="project" value="UniProtKB-KW"/>
</dbReference>
<evidence type="ECO:0000313" key="10">
    <source>
        <dbReference type="Proteomes" id="UP001550739"/>
    </source>
</evidence>
<dbReference type="InterPro" id="IPR015865">
    <property type="entry name" value="Riboflavin_kinase_bac/euk"/>
</dbReference>
<evidence type="ECO:0000256" key="4">
    <source>
        <dbReference type="ARBA" id="ARBA00022679"/>
    </source>
</evidence>
<evidence type="ECO:0000256" key="3">
    <source>
        <dbReference type="ARBA" id="ARBA00022643"/>
    </source>
</evidence>
<dbReference type="Gene3D" id="2.40.30.30">
    <property type="entry name" value="Riboflavin kinase-like"/>
    <property type="match status" value="1"/>
</dbReference>
<keyword evidence="10" id="KW-1185">Reference proteome</keyword>
<evidence type="ECO:0000256" key="1">
    <source>
        <dbReference type="ARBA" id="ARBA00012105"/>
    </source>
</evidence>
<organism evidence="9 10">
    <name type="scientific">Streptomyces sp. 900129855</name>
    <dbReference type="NCBI Taxonomy" id="3155129"/>
    <lineage>
        <taxon>Bacteria</taxon>
        <taxon>Bacillati</taxon>
        <taxon>Actinomycetota</taxon>
        <taxon>Actinomycetes</taxon>
        <taxon>Kitasatosporales</taxon>
        <taxon>Streptomycetaceae</taxon>
        <taxon>Streptomyces</taxon>
    </lineage>
</organism>
<dbReference type="Proteomes" id="UP001550739">
    <property type="component" value="Unassembled WGS sequence"/>
</dbReference>
<keyword evidence="5" id="KW-0547">Nucleotide-binding</keyword>